<proteinExistence type="predicted"/>
<evidence type="ECO:0000313" key="3">
    <source>
        <dbReference type="Proteomes" id="UP001595833"/>
    </source>
</evidence>
<dbReference type="EMBL" id="JBHSJB010000010">
    <property type="protein sequence ID" value="MFC5054312.1"/>
    <property type="molecule type" value="Genomic_DNA"/>
</dbReference>
<sequence length="464" mass="50982">MPKRETLQQRRKKRGFTQESLAALLRVSPRTVRNWEAGTRAPYPEHRQPLADALHLDLDQLDRLLDGLPITRTEGVPSAMGTQTVGPVRQNRSTPLLLPVLINGTPVLLPLDRQAFPDPEPDLATPADGDGMSPLSRRSVIIHGIAAATLPALGLDEEHHVARALADARRYLDDDVVGYFRRQIESAMAQDHAVGARETLPVVLGIVHAVERSAHDVKPTLRRKLLAVGAQGAELCGWLYRELHQPTAGYRWLDRGMEWAQEAGDTAMQGYLLLKKSQMAYDDRDASRVLTLASAAAEGPYHLPAKVRAEVAQQEALGMAMIGEPTVEIERRIGQAEQFFTQAGDSESNSTLGVYFTEHTLRLRNANCLSEAGTPKRAATLYAHILGNVRLTKRNASLHHTRWALALARSGEPDEAAVTALKAVHAAKATHSLRTLHTLDNVVTTLTPWKTRPAVRELHQAISA</sequence>
<dbReference type="Gene3D" id="1.10.260.40">
    <property type="entry name" value="lambda repressor-like DNA-binding domains"/>
    <property type="match status" value="1"/>
</dbReference>
<keyword evidence="3" id="KW-1185">Reference proteome</keyword>
<dbReference type="SUPFAM" id="SSF47413">
    <property type="entry name" value="lambda repressor-like DNA-binding domains"/>
    <property type="match status" value="1"/>
</dbReference>
<accession>A0ABV9XY60</accession>
<reference evidence="3" key="1">
    <citation type="journal article" date="2019" name="Int. J. Syst. Evol. Microbiol.">
        <title>The Global Catalogue of Microorganisms (GCM) 10K type strain sequencing project: providing services to taxonomists for standard genome sequencing and annotation.</title>
        <authorList>
            <consortium name="The Broad Institute Genomics Platform"/>
            <consortium name="The Broad Institute Genome Sequencing Center for Infectious Disease"/>
            <person name="Wu L."/>
            <person name="Ma J."/>
        </authorList>
    </citation>
    <scope>NUCLEOTIDE SEQUENCE [LARGE SCALE GENOMIC DNA]</scope>
    <source>
        <strain evidence="3">KCTC 12848</strain>
    </source>
</reference>
<dbReference type="RefSeq" id="WP_344041600.1">
    <property type="nucleotide sequence ID" value="NZ_BAAAKE010000029.1"/>
</dbReference>
<dbReference type="CDD" id="cd00093">
    <property type="entry name" value="HTH_XRE"/>
    <property type="match status" value="1"/>
</dbReference>
<feature type="domain" description="HTH cro/C1-type" evidence="1">
    <location>
        <begin position="7"/>
        <end position="61"/>
    </location>
</feature>
<evidence type="ECO:0000259" key="1">
    <source>
        <dbReference type="PROSITE" id="PS50943"/>
    </source>
</evidence>
<dbReference type="PROSITE" id="PS50943">
    <property type="entry name" value="HTH_CROC1"/>
    <property type="match status" value="1"/>
</dbReference>
<dbReference type="Proteomes" id="UP001595833">
    <property type="component" value="Unassembled WGS sequence"/>
</dbReference>
<name>A0ABV9XY60_9PSEU</name>
<dbReference type="Pfam" id="PF01381">
    <property type="entry name" value="HTH_3"/>
    <property type="match status" value="1"/>
</dbReference>
<protein>
    <submittedName>
        <fullName evidence="2">Helix-turn-helix transcriptional regulator</fullName>
    </submittedName>
</protein>
<gene>
    <name evidence="2" type="ORF">ACFPFM_11140</name>
</gene>
<dbReference type="SMART" id="SM00530">
    <property type="entry name" value="HTH_XRE"/>
    <property type="match status" value="1"/>
</dbReference>
<dbReference type="InterPro" id="IPR001387">
    <property type="entry name" value="Cro/C1-type_HTH"/>
</dbReference>
<comment type="caution">
    <text evidence="2">The sequence shown here is derived from an EMBL/GenBank/DDBJ whole genome shotgun (WGS) entry which is preliminary data.</text>
</comment>
<evidence type="ECO:0000313" key="2">
    <source>
        <dbReference type="EMBL" id="MFC5054312.1"/>
    </source>
</evidence>
<dbReference type="InterPro" id="IPR010982">
    <property type="entry name" value="Lambda_DNA-bd_dom_sf"/>
</dbReference>
<organism evidence="2 3">
    <name type="scientific">Saccharothrix xinjiangensis</name>
    <dbReference type="NCBI Taxonomy" id="204798"/>
    <lineage>
        <taxon>Bacteria</taxon>
        <taxon>Bacillati</taxon>
        <taxon>Actinomycetota</taxon>
        <taxon>Actinomycetes</taxon>
        <taxon>Pseudonocardiales</taxon>
        <taxon>Pseudonocardiaceae</taxon>
        <taxon>Saccharothrix</taxon>
    </lineage>
</organism>